<sequence>MACTVAVIATGGSATVIMGSKLIKYLNDPVEDEQKELADDMVVAIGVIVLAVVFFRVIFTLAWLESDVTVWIFNGVVARSCAEVCVTLGLLKLAAAALHTLRR</sequence>
<organism evidence="2 3">
    <name type="scientific">Aureobasidium melanogenum (strain CBS 110374)</name>
    <name type="common">Aureobasidium pullulans var. melanogenum</name>
    <dbReference type="NCBI Taxonomy" id="1043003"/>
    <lineage>
        <taxon>Eukaryota</taxon>
        <taxon>Fungi</taxon>
        <taxon>Dikarya</taxon>
        <taxon>Ascomycota</taxon>
        <taxon>Pezizomycotina</taxon>
        <taxon>Dothideomycetes</taxon>
        <taxon>Dothideomycetidae</taxon>
        <taxon>Dothideales</taxon>
        <taxon>Saccotheciaceae</taxon>
        <taxon>Aureobasidium</taxon>
    </lineage>
</organism>
<dbReference type="Proteomes" id="UP000030672">
    <property type="component" value="Unassembled WGS sequence"/>
</dbReference>
<dbReference type="EMBL" id="KL584824">
    <property type="protein sequence ID" value="KEQ67390.1"/>
    <property type="molecule type" value="Genomic_DNA"/>
</dbReference>
<reference evidence="2 3" key="1">
    <citation type="journal article" date="2014" name="BMC Genomics">
        <title>Genome sequencing of four Aureobasidium pullulans varieties: biotechnological potential, stress tolerance, and description of new species.</title>
        <authorList>
            <person name="Gostin Ar C."/>
            <person name="Ohm R.A."/>
            <person name="Kogej T."/>
            <person name="Sonjak S."/>
            <person name="Turk M."/>
            <person name="Zajc J."/>
            <person name="Zalar P."/>
            <person name="Grube M."/>
            <person name="Sun H."/>
            <person name="Han J."/>
            <person name="Sharma A."/>
            <person name="Chiniquy J."/>
            <person name="Ngan C.Y."/>
            <person name="Lipzen A."/>
            <person name="Barry K."/>
            <person name="Grigoriev I.V."/>
            <person name="Gunde-Cimerman N."/>
        </authorList>
    </citation>
    <scope>NUCLEOTIDE SEQUENCE [LARGE SCALE GENOMIC DNA]</scope>
    <source>
        <strain evidence="2 3">CBS 110374</strain>
    </source>
</reference>
<dbReference type="HOGENOM" id="CLU_2263222_0_0_1"/>
<gene>
    <name evidence="2" type="ORF">M437DRAFT_61800</name>
</gene>
<dbReference type="GeneID" id="63917358"/>
<evidence type="ECO:0000313" key="2">
    <source>
        <dbReference type="EMBL" id="KEQ67390.1"/>
    </source>
</evidence>
<keyword evidence="1" id="KW-1133">Transmembrane helix</keyword>
<accession>A0A074W2P9</accession>
<dbReference type="AlphaFoldDB" id="A0A074W2P9"/>
<keyword evidence="1" id="KW-0812">Transmembrane</keyword>
<keyword evidence="3" id="KW-1185">Reference proteome</keyword>
<feature type="transmembrane region" description="Helical" evidence="1">
    <location>
        <begin position="43"/>
        <end position="64"/>
    </location>
</feature>
<evidence type="ECO:0000313" key="3">
    <source>
        <dbReference type="Proteomes" id="UP000030672"/>
    </source>
</evidence>
<protein>
    <submittedName>
        <fullName evidence="2">Uncharacterized protein</fullName>
    </submittedName>
</protein>
<dbReference type="RefSeq" id="XP_040884413.1">
    <property type="nucleotide sequence ID" value="XM_041023985.1"/>
</dbReference>
<keyword evidence="1" id="KW-0472">Membrane</keyword>
<evidence type="ECO:0000256" key="1">
    <source>
        <dbReference type="SAM" id="Phobius"/>
    </source>
</evidence>
<name>A0A074W2P9_AURM1</name>
<proteinExistence type="predicted"/>